<feature type="coiled-coil region" evidence="1">
    <location>
        <begin position="1335"/>
        <end position="1443"/>
    </location>
</feature>
<feature type="coiled-coil region" evidence="1">
    <location>
        <begin position="1634"/>
        <end position="1668"/>
    </location>
</feature>
<comment type="caution">
    <text evidence="2">The sequence shown here is derived from an EMBL/GenBank/DDBJ whole genome shotgun (WGS) entry which is preliminary data.</text>
</comment>
<feature type="coiled-coil region" evidence="1">
    <location>
        <begin position="1103"/>
        <end position="1295"/>
    </location>
</feature>
<reference evidence="2 3" key="1">
    <citation type="journal article" date="2023" name="bioRxiv">
        <title>An intranuclear bacterial parasite of deep-sea mussels expresses apoptosis inhibitors acquired from its host.</title>
        <authorList>
            <person name="Gonzalez Porras M.A."/>
            <person name="Assie A."/>
            <person name="Tietjen M."/>
            <person name="Violette M."/>
            <person name="Kleiner M."/>
            <person name="Gruber-Vodicka H."/>
            <person name="Dubilier N."/>
            <person name="Leisch N."/>
        </authorList>
    </citation>
    <scope>NUCLEOTIDE SEQUENCE [LARGE SCALE GENOMIC DNA]</scope>
    <source>
        <strain evidence="2">IAP13</strain>
    </source>
</reference>
<keyword evidence="3" id="KW-1185">Reference proteome</keyword>
<organism evidence="2 3">
    <name type="scientific">Candidatus Endonucleibacter bathymodioli</name>
    <dbReference type="NCBI Taxonomy" id="539814"/>
    <lineage>
        <taxon>Bacteria</taxon>
        <taxon>Pseudomonadati</taxon>
        <taxon>Pseudomonadota</taxon>
        <taxon>Gammaproteobacteria</taxon>
        <taxon>Oceanospirillales</taxon>
        <taxon>Endozoicomonadaceae</taxon>
        <taxon>Candidatus Endonucleibacter</taxon>
    </lineage>
</organism>
<protein>
    <submittedName>
        <fullName evidence="2">Uncharacterized protein</fullName>
    </submittedName>
</protein>
<evidence type="ECO:0000256" key="1">
    <source>
        <dbReference type="SAM" id="Coils"/>
    </source>
</evidence>
<dbReference type="Proteomes" id="UP001178148">
    <property type="component" value="Unassembled WGS sequence"/>
</dbReference>
<evidence type="ECO:0000313" key="2">
    <source>
        <dbReference type="EMBL" id="MDP0587957.1"/>
    </source>
</evidence>
<dbReference type="EMBL" id="JASXSV010000002">
    <property type="protein sequence ID" value="MDP0587957.1"/>
    <property type="molecule type" value="Genomic_DNA"/>
</dbReference>
<sequence length="1771" mass="202414">MRGIGSQNIPSVITQNIDSQKIDSRRSNTEVQAGNIKKNLPELQGDAGMVGSAIEDRNATLLYSGITNLAQQQHDFRLQEIILDQAYSGMMLMHHDISQVNGLFYQNNTGPVIMISPGGTNLPSAIQPQYCQLVNTFQQNQLSIMDALCQQLAQSQQQLQIMTRQIATMGVNAQLPPQQFRQLLPAPVMQPQAIALKNFPGLNSTTQATASVMPWLPQGWQLQQGQPIINGFPASQSCWQAGSSKPAANPNIQGFYFQPQPPAPGMLFQHPLSPFPLWSNWVEGGKSLPQKDFYDYMMQPPPIYLGLPLSSQPLVFTFPELKSDQCSLLEQCKRLGDQLKDLKKSYGHHNDARIRELLSEIDRLRQELQSEVADKSQLQERLDSLETIIIKLRAEKQALVDETQVLVQDKHELTVQVDILNNKLNDMDILLKSSEKTEKSVYDDYKQKIQTLRNDLLSKTVSNEHLIEKIDSLMAEIVELTNKNSVMSIEVSELHLQLNEMKELLAKAKESEEANITVCDGYINRITQLQYTLTSGAELNETIQGEVSSLKNSVNELTIKNTTIDNNYQAQLQELQQTVSDLTNVATLSKTKLEELEDEYNNLRYVLKNSHDECNHITHEKAELQGKISECLEKIMTLSKERDHVKEQYSNLSKEKEYLTSVMSENKELSEKVSNLTSDLAAELLYKDESSNEIARLKSENADHQTLSNELTQKTKTLSNMIEALQIECDTLVTNCNSLEFALENSEQNCNELESMQEELHSQLYEYEKTNNNLTDDLRNIKEAYDALSTSQDTLIDTIQQLQDNNNELSEKSHCLINELGLALDANKDMEAEHKDLCSLLQDLEESNISLMSEVESLEDQKSLMAELTEQNVALSGQIEDLEMSVSKYQSGEGDLEENINYLNDKISSQQKDITELNQEKEKLECHDLELNNKIEDIERVNRKLINEQSESNNSIIRLRNEKQDIEDKLKELKEEISYHAENNKELEGKDAALKSEITKYKNSLSFLQKQLENEKNNYNNQSVMIDGYLKDIEDLKAQDQCLKTRNKELSDALESKETIVTKYLEEQTYLQEELELSKVKIKKSETELSEIITKQEDLLKYLSSKDMEINNLNKGIEESREEMNKYSEEVKILINNTTAKEKESTSLLDQLRQDIKELKNDIVSRDNNVTSKQNKLEKLEGKLKDFEVGNKKLLDLLSESEGSIKEYTQIKEQLDDTIKNLKSSDAENIGEIEYERKQNNELKQRIKHFGESLEALRIEKRNLEDKEITLSTKLNNTEKKVTEISAENDIYKKDKEVAGKTISTLKALIAKNNTELNNLHKNVTNQSSEYQSKIQHMQVETKKLSAEVADLQETKHKLSYRLEETNNTNAKKVSELDTAIHKTKDELYEAKDELAKSNEKLLLLEATSTEINNQNKVHVDEIKNINNTMEILTNTNKQLQEKVLVDATSIKSNQEKINSLSAEKSAQDHILDESNATVSELKDKNSQLTEKYSGEVMELESNNEYLQAQLKELSAKIETNTNEAYVKEKMLNDKVIKLQTDYDEQYKHFTEKNGDLEAELMTFSVNEMAHKNDIIDLNNDIKKLKQDVDDANKAADIQYDNAQALKQSHSTSFKPNLYKLTVVDKEEEGCSEIEMLKFDNEMAQGTIEELQKKLKEAQLINTATLEQNKTLTSDFENQTAETTYRHEEMLETLRRENIKANLNYEISKQTNDYLQGYIKKDTQNLEHFQEGFQQFQIQLNSEAFELFSQIDSGELSDNDSYASDDSQDDS</sequence>
<name>A0AA90NJY8_9GAMM</name>
<proteinExistence type="predicted"/>
<feature type="coiled-coil region" evidence="1">
    <location>
        <begin position="1568"/>
        <end position="1602"/>
    </location>
</feature>
<dbReference type="PANTHER" id="PTHR23159:SF31">
    <property type="entry name" value="CENTROSOME-ASSOCIATED PROTEIN CEP250 ISOFORM X1"/>
    <property type="match status" value="1"/>
</dbReference>
<dbReference type="PANTHER" id="PTHR23159">
    <property type="entry name" value="CENTROSOMAL PROTEIN 2"/>
    <property type="match status" value="1"/>
</dbReference>
<dbReference type="SUPFAM" id="SSF57997">
    <property type="entry name" value="Tropomyosin"/>
    <property type="match status" value="1"/>
</dbReference>
<evidence type="ECO:0000313" key="3">
    <source>
        <dbReference type="Proteomes" id="UP001178148"/>
    </source>
</evidence>
<feature type="coiled-coil region" evidence="1">
    <location>
        <begin position="463"/>
        <end position="514"/>
    </location>
</feature>
<feature type="coiled-coil region" evidence="1">
    <location>
        <begin position="1472"/>
        <end position="1524"/>
    </location>
</feature>
<keyword evidence="1" id="KW-0175">Coiled coil</keyword>
<feature type="coiled-coil region" evidence="1">
    <location>
        <begin position="354"/>
        <end position="402"/>
    </location>
</feature>
<feature type="coiled-coil region" evidence="1">
    <location>
        <begin position="565"/>
        <end position="1053"/>
    </location>
</feature>
<accession>A0AA90NJY8</accession>
<dbReference type="Gene3D" id="1.10.287.2610">
    <property type="match status" value="1"/>
</dbReference>
<gene>
    <name evidence="2" type="ORF">QS748_01610</name>
</gene>